<evidence type="ECO:0000313" key="1">
    <source>
        <dbReference type="EMBL" id="OCL25591.1"/>
    </source>
</evidence>
<dbReference type="OrthoDB" id="2112704at2"/>
<dbReference type="AlphaFoldDB" id="A0A1C0A617"/>
<dbReference type="Proteomes" id="UP000093514">
    <property type="component" value="Unassembled WGS sequence"/>
</dbReference>
<evidence type="ECO:0000313" key="2">
    <source>
        <dbReference type="Proteomes" id="UP000093514"/>
    </source>
</evidence>
<name>A0A1C0A617_9FIRM</name>
<reference evidence="2" key="1">
    <citation type="submission" date="2016-07" db="EMBL/GenBank/DDBJ databases">
        <authorList>
            <person name="Florea S."/>
            <person name="Webb J.S."/>
            <person name="Jaromczyk J."/>
            <person name="Schardl C.L."/>
        </authorList>
    </citation>
    <scope>NUCLEOTIDE SEQUENCE [LARGE SCALE GENOMIC DNA]</scope>
    <source>
        <strain evidence="2">Z6</strain>
    </source>
</reference>
<gene>
    <name evidence="1" type="ORF">U472_14775</name>
</gene>
<accession>A0A1C0A617</accession>
<sequence length="467" mass="54661">MVSRLNIVLTLVILIVINYSCNLRAESNSYYMLKLDIGEYNSNILEYISLDYSQNTKDYELEFQMDLDKGYFFTEGIVIDETDWDYDNYLFKLRQGDNRISLGMTSVPSVSKFLYGGDLSGVHLKKDNYQVWYGTNSSSSGFRINSNQVMGVFWQNNSRKIGCLSNDEAGDKNHYLSYADRYTLNELDLYLESIIGQNSEDDLLGEAVSLNLNSYLFDIDYTINLDYQSADFEALKSRFDSGNGKYNISLEGYKNLGRYLLRSNLGYKENNLSRKSSWINKDFDLGINIDYYGNDHGVYALSGSYNRSNEYRTATMLNTFVEDKANLAFSYEGNQWSYDLSLSQNKDSYLISGFELIEKGANISIKYDPAINYWLSLDYNINWKSYSSLRRYYSLKLDYKRNFFNDIDYNLILELEDKYGLRINLKQMLFYEFNQKHSFEVGLNLKHYLESSNYLYKNLILKYRLNF</sequence>
<dbReference type="RefSeq" id="WP_068719503.1">
    <property type="nucleotide sequence ID" value="NZ_LWDV01000010.1"/>
</dbReference>
<reference evidence="1 2" key="2">
    <citation type="submission" date="2016-08" db="EMBL/GenBank/DDBJ databases">
        <title>Orenia metallireducens sp. nov. strain Z6, a Novel Metal-reducing Firmicute from the Deep Subsurface.</title>
        <authorList>
            <person name="Maxim B.I."/>
            <person name="Kenneth K."/>
            <person name="Flynn T.M."/>
            <person name="Oloughlin E.J."/>
            <person name="Locke R.A."/>
            <person name="Weber J.R."/>
            <person name="Egan S.M."/>
            <person name="Mackie R.I."/>
            <person name="Cann I.K."/>
        </authorList>
    </citation>
    <scope>NUCLEOTIDE SEQUENCE [LARGE SCALE GENOMIC DNA]</scope>
    <source>
        <strain evidence="1 2">Z6</strain>
    </source>
</reference>
<comment type="caution">
    <text evidence="1">The sequence shown here is derived from an EMBL/GenBank/DDBJ whole genome shotgun (WGS) entry which is preliminary data.</text>
</comment>
<dbReference type="EMBL" id="LWDV01000010">
    <property type="protein sequence ID" value="OCL25591.1"/>
    <property type="molecule type" value="Genomic_DNA"/>
</dbReference>
<proteinExistence type="predicted"/>
<keyword evidence="2" id="KW-1185">Reference proteome</keyword>
<protein>
    <submittedName>
        <fullName evidence="1">Uncharacterized protein</fullName>
    </submittedName>
</protein>
<organism evidence="1 2">
    <name type="scientific">Orenia metallireducens</name>
    <dbReference type="NCBI Taxonomy" id="1413210"/>
    <lineage>
        <taxon>Bacteria</taxon>
        <taxon>Bacillati</taxon>
        <taxon>Bacillota</taxon>
        <taxon>Clostridia</taxon>
        <taxon>Halanaerobiales</taxon>
        <taxon>Halobacteroidaceae</taxon>
        <taxon>Orenia</taxon>
    </lineage>
</organism>